<dbReference type="AGR" id="MGI:95777"/>
<keyword evidence="4" id="KW-1185">Reference proteome</keyword>
<reference evidence="2 4" key="2">
    <citation type="journal article" date="2011" name="PLoS Biol.">
        <title>Modernizing reference genome assemblies.</title>
        <authorList>
            <person name="Church D.M."/>
            <person name="Schneider V.A."/>
            <person name="Graves T."/>
            <person name="Auger K."/>
            <person name="Cunningham F."/>
            <person name="Bouk N."/>
            <person name="Chen H.C."/>
            <person name="Agarwala R."/>
            <person name="McLaren W.M."/>
            <person name="Ritchie G.R."/>
            <person name="Albracht D."/>
            <person name="Kremitzki M."/>
            <person name="Rock S."/>
            <person name="Kotkiewicz H."/>
            <person name="Kremitzki C."/>
            <person name="Wollam A."/>
            <person name="Trani L."/>
            <person name="Fulton L."/>
            <person name="Fulton R."/>
            <person name="Matthews L."/>
            <person name="Whitehead S."/>
            <person name="Chow W."/>
            <person name="Torrance J."/>
            <person name="Dunn M."/>
            <person name="Harden G."/>
            <person name="Threadgold G."/>
            <person name="Wood J."/>
            <person name="Collins J."/>
            <person name="Heath P."/>
            <person name="Griffiths G."/>
            <person name="Pelan S."/>
            <person name="Grafham D."/>
            <person name="Eichler E.E."/>
            <person name="Weinstock G."/>
            <person name="Mardis E.R."/>
            <person name="Wilson R.K."/>
            <person name="Howe K."/>
            <person name="Flicek P."/>
            <person name="Hubbard T."/>
        </authorList>
    </citation>
    <scope>NUCLEOTIDE SEQUENCE [LARGE SCALE GENOMIC DNA]</scope>
    <source>
        <strain evidence="2 4">C57BL/6J</strain>
    </source>
</reference>
<evidence type="ECO:0000313" key="4">
    <source>
        <dbReference type="Proteomes" id="UP000000589"/>
    </source>
</evidence>
<dbReference type="Ensembl" id="ENSMUST00000238318.2">
    <property type="protein sequence ID" value="ENSMUSP00000158766.2"/>
    <property type="gene ID" value="ENSMUSG00000027523.21"/>
</dbReference>
<name>A0A571BDL4_MOUSE</name>
<dbReference type="ExpressionAtlas" id="A0A571BDL4">
    <property type="expression patterns" value="baseline and differential"/>
</dbReference>
<dbReference type="GeneTree" id="ENSGT00940000156300"/>
<dbReference type="Bgee" id="ENSMUSG00000027523">
    <property type="expression patterns" value="Expressed in superior cervical ganglion and 273 other cell types or tissues"/>
</dbReference>
<feature type="region of interest" description="Disordered" evidence="1">
    <location>
        <begin position="1"/>
        <end position="30"/>
    </location>
</feature>
<feature type="compositionally biased region" description="Basic and acidic residues" evidence="1">
    <location>
        <begin position="8"/>
        <end position="30"/>
    </location>
</feature>
<evidence type="ECO:0000313" key="3">
    <source>
        <dbReference type="MGI" id="MGI:95777"/>
    </source>
</evidence>
<reference evidence="2" key="4">
    <citation type="submission" date="2025-09" db="UniProtKB">
        <authorList>
            <consortium name="Ensembl"/>
        </authorList>
    </citation>
    <scope>IDENTIFICATION</scope>
    <source>
        <strain evidence="2">C57BL/6J</strain>
    </source>
</reference>
<evidence type="ECO:0000256" key="1">
    <source>
        <dbReference type="SAM" id="MobiDB-lite"/>
    </source>
</evidence>
<organism evidence="2 4">
    <name type="scientific">Mus musculus</name>
    <name type="common">Mouse</name>
    <dbReference type="NCBI Taxonomy" id="10090"/>
    <lineage>
        <taxon>Eukaryota</taxon>
        <taxon>Metazoa</taxon>
        <taxon>Chordata</taxon>
        <taxon>Craniata</taxon>
        <taxon>Vertebrata</taxon>
        <taxon>Euteleostomi</taxon>
        <taxon>Mammalia</taxon>
        <taxon>Eutheria</taxon>
        <taxon>Euarchontoglires</taxon>
        <taxon>Glires</taxon>
        <taxon>Rodentia</taxon>
        <taxon>Myomorpha</taxon>
        <taxon>Muroidea</taxon>
        <taxon>Muridae</taxon>
        <taxon>Murinae</taxon>
        <taxon>Mus</taxon>
        <taxon>Mus</taxon>
    </lineage>
</organism>
<dbReference type="MGI" id="MGI:95777">
    <property type="gene designation" value="Gnas"/>
</dbReference>
<accession>A0A571BDL4</accession>
<evidence type="ECO:0007829" key="6">
    <source>
        <dbReference type="ProteomicsDB" id="A0A571BDL4"/>
    </source>
</evidence>
<sequence>MGCLGNSKTEDQRNEEKAQREANKKIEKQLQKDKQVLESLAKAPL</sequence>
<protein>
    <submittedName>
        <fullName evidence="2">GNAS complex locus</fullName>
    </submittedName>
</protein>
<gene>
    <name evidence="2 3" type="primary">Gnas</name>
</gene>
<dbReference type="SMR" id="A0A571BDL4"/>
<keyword evidence="5 6" id="KW-1267">Proteomics identification</keyword>
<dbReference type="Proteomes" id="UP000000589">
    <property type="component" value="Chromosome 2"/>
</dbReference>
<evidence type="ECO:0000313" key="2">
    <source>
        <dbReference type="Ensembl" id="ENSMUSP00000158766.2"/>
    </source>
</evidence>
<reference evidence="2 4" key="1">
    <citation type="journal article" date="2009" name="PLoS Biol.">
        <title>Lineage-specific biology revealed by a finished genome assembly of the mouse.</title>
        <authorList>
            <consortium name="Mouse Genome Sequencing Consortium"/>
            <person name="Church D.M."/>
            <person name="Goodstadt L."/>
            <person name="Hillier L.W."/>
            <person name="Zody M.C."/>
            <person name="Goldstein S."/>
            <person name="She X."/>
            <person name="Bult C.J."/>
            <person name="Agarwala R."/>
            <person name="Cherry J.L."/>
            <person name="DiCuccio M."/>
            <person name="Hlavina W."/>
            <person name="Kapustin Y."/>
            <person name="Meric P."/>
            <person name="Maglott D."/>
            <person name="Birtle Z."/>
            <person name="Marques A.C."/>
            <person name="Graves T."/>
            <person name="Zhou S."/>
            <person name="Teague B."/>
            <person name="Potamousis K."/>
            <person name="Churas C."/>
            <person name="Place M."/>
            <person name="Herschleb J."/>
            <person name="Runnheim R."/>
            <person name="Forrest D."/>
            <person name="Amos-Landgraf J."/>
            <person name="Schwartz D.C."/>
            <person name="Cheng Z."/>
            <person name="Lindblad-Toh K."/>
            <person name="Eichler E.E."/>
            <person name="Ponting C.P."/>
        </authorList>
    </citation>
    <scope>NUCLEOTIDE SEQUENCE [LARGE SCALE GENOMIC DNA]</scope>
    <source>
        <strain evidence="2 4">C57BL/6J</strain>
    </source>
</reference>
<dbReference type="AlphaFoldDB" id="A0A571BDL4"/>
<evidence type="ECO:0007829" key="5">
    <source>
        <dbReference type="PeptideAtlas" id="A0A571BDL4"/>
    </source>
</evidence>
<dbReference type="VEuPathDB" id="HostDB:ENSMUSG00000027523"/>
<proteinExistence type="evidence at protein level"/>
<reference evidence="2" key="3">
    <citation type="submission" date="2025-08" db="UniProtKB">
        <authorList>
            <consortium name="Ensembl"/>
        </authorList>
    </citation>
    <scope>IDENTIFICATION</scope>
    <source>
        <strain evidence="2">C57BL/6J</strain>
    </source>
</reference>
<dbReference type="Antibodypedia" id="4152">
    <property type="antibodies" value="801 antibodies from 43 providers"/>
</dbReference>